<evidence type="ECO:0000313" key="2">
    <source>
        <dbReference type="Proteomes" id="UP000202176"/>
    </source>
</evidence>
<name>W5S5M4_9VIRU</name>
<dbReference type="OrthoDB" id="30744at10239"/>
<dbReference type="EMBL" id="KF740664">
    <property type="protein sequence ID" value="AHH01974.1"/>
    <property type="molecule type" value="Genomic_DNA"/>
</dbReference>
<dbReference type="Gene3D" id="1.10.510.10">
    <property type="entry name" value="Transferase(Phosphotransferase) domain 1"/>
    <property type="match status" value="1"/>
</dbReference>
<gene>
    <name evidence="1" type="ORF">pv_408</name>
</gene>
<dbReference type="Proteomes" id="UP000202176">
    <property type="component" value="Segment"/>
</dbReference>
<accession>W5S5M4</accession>
<dbReference type="InterPro" id="IPR011009">
    <property type="entry name" value="Kinase-like_dom_sf"/>
</dbReference>
<reference evidence="1 2" key="1">
    <citation type="journal article" date="2014" name="Proc. Natl. Acad. Sci. U.S.A.">
        <title>Thirty-thousand-year-old distant relative of giant icosahedral DNA viruses with a pandoravirus morphology.</title>
        <authorList>
            <person name="Legendre M."/>
            <person name="Bartoli J."/>
            <person name="Shmakova L."/>
            <person name="Jeudy S."/>
            <person name="Labadie K."/>
            <person name="Adrait A."/>
            <person name="Lescot M."/>
            <person name="Poirot O."/>
            <person name="Bertaux L."/>
            <person name="Bruley C."/>
            <person name="Coute Y."/>
            <person name="Rivkina E."/>
            <person name="Abergel C."/>
            <person name="Claverie J.M."/>
        </authorList>
    </citation>
    <scope>NUCLEOTIDE SEQUENCE [LARGE SCALE GENOMIC DNA]</scope>
    <source>
        <strain evidence="1">P1084-T</strain>
    </source>
</reference>
<dbReference type="GeneID" id="18266435"/>
<dbReference type="KEGG" id="vg:18266435"/>
<keyword evidence="2" id="KW-1185">Reference proteome</keyword>
<dbReference type="RefSeq" id="YP_009001309.1">
    <property type="nucleotide sequence ID" value="NC_023423.1"/>
</dbReference>
<organism evidence="1 2">
    <name type="scientific">Pithovirus sibericum</name>
    <dbReference type="NCBI Taxonomy" id="1450746"/>
    <lineage>
        <taxon>Viruses</taxon>
        <taxon>Pithoviruses</taxon>
        <taxon>Orthopithovirinae</taxon>
        <taxon>Alphapithovirus</taxon>
        <taxon>Alphapithovirus sibericum</taxon>
    </lineage>
</organism>
<evidence type="ECO:0000313" key="1">
    <source>
        <dbReference type="EMBL" id="AHH01974.1"/>
    </source>
</evidence>
<dbReference type="SUPFAM" id="SSF56112">
    <property type="entry name" value="Protein kinase-like (PK-like)"/>
    <property type="match status" value="1"/>
</dbReference>
<protein>
    <recommendedName>
        <fullName evidence="3">Protein kinase domain-containing protein</fullName>
    </recommendedName>
</protein>
<sequence>MFFSNFVDFSRFLEKDKRRKMSNLSWFRNLPEALREQLMDVCDDFSKDERVRSELEKLRSKHGKQKKEVLLAVAVLTRIPPTELMNEKWLRKLCCYHYKRDKTLTLSKPFTSGKHVRLFHTKDHRGRALVAKWYRSGSRSADYEIQVYRKLKHLGCPLPYFSKSYRFWNDPVLVMEKLDELGPDEDYYQMGREVLDQLRYLHSFAIHNDIKIGNVMKKVSRGETTYYLIDYGGVAQERLEHGFRRWIWSKHWTSQKPHKSEQVTTAKHDLIELGYTMNGLRNLKKGRKDADARANFKGKIRRYMDRVRVVDPENIRSRDYEDLIEILS</sequence>
<proteinExistence type="predicted"/>
<evidence type="ECO:0008006" key="3">
    <source>
        <dbReference type="Google" id="ProtNLM"/>
    </source>
</evidence>